<feature type="region of interest" description="Disordered" evidence="6">
    <location>
        <begin position="63"/>
        <end position="108"/>
    </location>
</feature>
<dbReference type="InterPro" id="IPR050687">
    <property type="entry name" value="Dynein_IC"/>
</dbReference>
<dbReference type="PROSITE" id="PS50082">
    <property type="entry name" value="WD_REPEATS_2"/>
    <property type="match status" value="1"/>
</dbReference>
<dbReference type="Pfam" id="PF00400">
    <property type="entry name" value="WD40"/>
    <property type="match status" value="2"/>
</dbReference>
<keyword evidence="2" id="KW-0963">Cytoplasm</keyword>
<dbReference type="AlphaFoldDB" id="A0AAN6PK66"/>
<comment type="caution">
    <text evidence="7">The sequence shown here is derived from an EMBL/GenBank/DDBJ whole genome shotgun (WGS) entry which is preliminary data.</text>
</comment>
<proteinExistence type="predicted"/>
<evidence type="ECO:0000256" key="1">
    <source>
        <dbReference type="ARBA" id="ARBA00004496"/>
    </source>
</evidence>
<dbReference type="SMART" id="SM00320">
    <property type="entry name" value="WD40"/>
    <property type="match status" value="5"/>
</dbReference>
<dbReference type="Proteomes" id="UP001303115">
    <property type="component" value="Unassembled WGS sequence"/>
</dbReference>
<evidence type="ECO:0000256" key="5">
    <source>
        <dbReference type="PROSITE-ProRule" id="PRU00221"/>
    </source>
</evidence>
<evidence type="ECO:0000313" key="8">
    <source>
        <dbReference type="Proteomes" id="UP001303115"/>
    </source>
</evidence>
<name>A0AAN6PK66_9PEZI</name>
<evidence type="ECO:0000256" key="3">
    <source>
        <dbReference type="ARBA" id="ARBA00022574"/>
    </source>
</evidence>
<dbReference type="InterPro" id="IPR001680">
    <property type="entry name" value="WD40_rpt"/>
</dbReference>
<feature type="repeat" description="WD" evidence="5">
    <location>
        <begin position="499"/>
        <end position="546"/>
    </location>
</feature>
<dbReference type="GO" id="GO:0010970">
    <property type="term" value="P:transport along microtubule"/>
    <property type="evidence" value="ECO:0007669"/>
    <property type="project" value="TreeGrafter"/>
</dbReference>
<comment type="subcellular location">
    <subcellularLocation>
        <location evidence="1">Cytoplasm</location>
    </subcellularLocation>
</comment>
<keyword evidence="8" id="KW-1185">Reference proteome</keyword>
<evidence type="ECO:0000256" key="6">
    <source>
        <dbReference type="SAM" id="MobiDB-lite"/>
    </source>
</evidence>
<reference evidence="8" key="1">
    <citation type="journal article" date="2023" name="Mol. Phylogenet. Evol.">
        <title>Genome-scale phylogeny and comparative genomics of the fungal order Sordariales.</title>
        <authorList>
            <person name="Hensen N."/>
            <person name="Bonometti L."/>
            <person name="Westerberg I."/>
            <person name="Brannstrom I.O."/>
            <person name="Guillou S."/>
            <person name="Cros-Aarteil S."/>
            <person name="Calhoun S."/>
            <person name="Haridas S."/>
            <person name="Kuo A."/>
            <person name="Mondo S."/>
            <person name="Pangilinan J."/>
            <person name="Riley R."/>
            <person name="LaButti K."/>
            <person name="Andreopoulos B."/>
            <person name="Lipzen A."/>
            <person name="Chen C."/>
            <person name="Yan M."/>
            <person name="Daum C."/>
            <person name="Ng V."/>
            <person name="Clum A."/>
            <person name="Steindorff A."/>
            <person name="Ohm R.A."/>
            <person name="Martin F."/>
            <person name="Silar P."/>
            <person name="Natvig D.O."/>
            <person name="Lalanne C."/>
            <person name="Gautier V."/>
            <person name="Ament-Velasquez S.L."/>
            <person name="Kruys A."/>
            <person name="Hutchinson M.I."/>
            <person name="Powell A.J."/>
            <person name="Barry K."/>
            <person name="Miller A.N."/>
            <person name="Grigoriev I.V."/>
            <person name="Debuchy R."/>
            <person name="Gladieux P."/>
            <person name="Hiltunen Thoren M."/>
            <person name="Johannesson H."/>
        </authorList>
    </citation>
    <scope>NUCLEOTIDE SEQUENCE [LARGE SCALE GENOMIC DNA]</scope>
    <source>
        <strain evidence="8">CBS 284.82</strain>
    </source>
</reference>
<keyword evidence="4" id="KW-0677">Repeat</keyword>
<dbReference type="Gene3D" id="2.130.10.10">
    <property type="entry name" value="YVTN repeat-like/Quinoprotein amine dehydrogenase"/>
    <property type="match status" value="2"/>
</dbReference>
<evidence type="ECO:0000256" key="2">
    <source>
        <dbReference type="ARBA" id="ARBA00022490"/>
    </source>
</evidence>
<gene>
    <name evidence="7" type="ORF">C8A01DRAFT_44715</name>
</gene>
<dbReference type="InterPro" id="IPR036322">
    <property type="entry name" value="WD40_repeat_dom_sf"/>
</dbReference>
<evidence type="ECO:0000256" key="4">
    <source>
        <dbReference type="ARBA" id="ARBA00022737"/>
    </source>
</evidence>
<evidence type="ECO:0000313" key="7">
    <source>
        <dbReference type="EMBL" id="KAK4042192.1"/>
    </source>
</evidence>
<dbReference type="InterPro" id="IPR015943">
    <property type="entry name" value="WD40/YVTN_repeat-like_dom_sf"/>
</dbReference>
<feature type="region of interest" description="Disordered" evidence="6">
    <location>
        <begin position="23"/>
        <end position="47"/>
    </location>
</feature>
<feature type="region of interest" description="Disordered" evidence="6">
    <location>
        <begin position="138"/>
        <end position="184"/>
    </location>
</feature>
<keyword evidence="3 5" id="KW-0853">WD repeat</keyword>
<dbReference type="FunFam" id="2.130.10.10:FF:000414">
    <property type="entry name" value="Cytoplasmic dynein intermediate chain"/>
    <property type="match status" value="1"/>
</dbReference>
<dbReference type="PANTHER" id="PTHR12442:SF22">
    <property type="entry name" value="CYTOPLASMIC DYNEIN 1 INTERMEDIATE CHAIN-RELATED"/>
    <property type="match status" value="1"/>
</dbReference>
<dbReference type="EMBL" id="MU854344">
    <property type="protein sequence ID" value="KAK4042192.1"/>
    <property type="molecule type" value="Genomic_DNA"/>
</dbReference>
<dbReference type="PANTHER" id="PTHR12442">
    <property type="entry name" value="DYNEIN INTERMEDIATE CHAIN"/>
    <property type="match status" value="1"/>
</dbReference>
<dbReference type="GO" id="GO:0045503">
    <property type="term" value="F:dynein light chain binding"/>
    <property type="evidence" value="ECO:0007669"/>
    <property type="project" value="TreeGrafter"/>
</dbReference>
<accession>A0AAN6PK66</accession>
<protein>
    <submittedName>
        <fullName evidence="7">WD40-repeat-containing domain protein</fullName>
    </submittedName>
</protein>
<dbReference type="GO" id="GO:0045504">
    <property type="term" value="F:dynein heavy chain binding"/>
    <property type="evidence" value="ECO:0007669"/>
    <property type="project" value="TreeGrafter"/>
</dbReference>
<dbReference type="GO" id="GO:0005868">
    <property type="term" value="C:cytoplasmic dynein complex"/>
    <property type="evidence" value="ECO:0007669"/>
    <property type="project" value="TreeGrafter"/>
</dbReference>
<dbReference type="PROSITE" id="PS50294">
    <property type="entry name" value="WD_REPEATS_REGION"/>
    <property type="match status" value="1"/>
</dbReference>
<sequence length="706" mass="76425">MQHRRDEILAKKAKLAELKRQRELRASQAARPGISPSEIIAPTPNRADNRREIETLIDSLVRESRPVSVSTGAHSPARFGSRPNSVLSAGELSENVSESAGPADGQVVASRPQILSTVPFKTVYECPPSPIKEVYSYSKGVQTTEEWTTPRKSRALSESEGEEPPVTASPSKRLSRRERDREEELRENIRKEIEEELRAAKELVTDGVLKPSAAANFPARTLNDDELRAVTQSDDFMNFIDRSTKVIEKALDQEYDILTDYTLQVHDVDDDDEQSGNTGGKGRRKVREIAQFYDERWSKKRMVSSIDFSPKFPELLLASYTKNPTAPHDPDGIVQVWNLHLHDRPEFVFHAQSDILTAKFSPFHPNLIIGGAYSGQVLLWDTRARSTPVQKTPLTGNGHTHPVYCVDIVGTQNANNIISSSTDGAVCGWSVDMLAQPQEAMTLAAPLPSKTEDLSPTCIAFPQADPTFFLVGSEEGTIYPCHRYDRAGAKAGVDTRVSYRGHAAPVMSVSFHPARGPVDLGDLVLSASLDWSVKLWKVRAPAATSAVSGGVAAGGAGLVGGGGGGLGGAGGGLLEPSVAPLLDFVREDVVYDAAWSPVKPGVFGLVDGAGWLELWDITVETEEPVSRISPSQRKDGRTMLSKSLNKLAWEPSEGKRLATGGIDGAVTVFEVGPDLGGKEGLKNEEWTSVKKLVNRLEAGGGVDGGV</sequence>
<dbReference type="GO" id="GO:0005737">
    <property type="term" value="C:cytoplasm"/>
    <property type="evidence" value="ECO:0007669"/>
    <property type="project" value="UniProtKB-SubCell"/>
</dbReference>
<organism evidence="7 8">
    <name type="scientific">Parachaetomium inaequale</name>
    <dbReference type="NCBI Taxonomy" id="2588326"/>
    <lineage>
        <taxon>Eukaryota</taxon>
        <taxon>Fungi</taxon>
        <taxon>Dikarya</taxon>
        <taxon>Ascomycota</taxon>
        <taxon>Pezizomycotina</taxon>
        <taxon>Sordariomycetes</taxon>
        <taxon>Sordariomycetidae</taxon>
        <taxon>Sordariales</taxon>
        <taxon>Chaetomiaceae</taxon>
        <taxon>Parachaetomium</taxon>
    </lineage>
</organism>
<dbReference type="SUPFAM" id="SSF50978">
    <property type="entry name" value="WD40 repeat-like"/>
    <property type="match status" value="1"/>
</dbReference>